<comment type="catalytic activity">
    <reaction evidence="15">
        <text>5,6-dihydrouridine(20a) in tRNA + NADP(+) = uridine(20a) in tRNA + NADPH + H(+)</text>
        <dbReference type="Rhea" id="RHEA:53344"/>
        <dbReference type="Rhea" id="RHEA-COMP:13535"/>
        <dbReference type="Rhea" id="RHEA-COMP:13536"/>
        <dbReference type="ChEBI" id="CHEBI:15378"/>
        <dbReference type="ChEBI" id="CHEBI:57783"/>
        <dbReference type="ChEBI" id="CHEBI:58349"/>
        <dbReference type="ChEBI" id="CHEBI:65315"/>
        <dbReference type="ChEBI" id="CHEBI:74443"/>
        <dbReference type="EC" id="1.3.1.90"/>
    </reaction>
    <physiologicalReaction direction="right-to-left" evidence="15">
        <dbReference type="Rhea" id="RHEA:53346"/>
    </physiologicalReaction>
</comment>
<evidence type="ECO:0000256" key="3">
    <source>
        <dbReference type="ARBA" id="ARBA00022643"/>
    </source>
</evidence>
<organism evidence="22 23">
    <name type="scientific">Ascodesmis nigricans</name>
    <dbReference type="NCBI Taxonomy" id="341454"/>
    <lineage>
        <taxon>Eukaryota</taxon>
        <taxon>Fungi</taxon>
        <taxon>Dikarya</taxon>
        <taxon>Ascomycota</taxon>
        <taxon>Pezizomycotina</taxon>
        <taxon>Pezizomycetes</taxon>
        <taxon>Pezizales</taxon>
        <taxon>Ascodesmidaceae</taxon>
        <taxon>Ascodesmis</taxon>
    </lineage>
</organism>
<dbReference type="GO" id="GO:0102266">
    <property type="term" value="F:tRNA-dihydrouridine20a synthase activity"/>
    <property type="evidence" value="ECO:0007669"/>
    <property type="project" value="UniProtKB-EC"/>
</dbReference>
<evidence type="ECO:0000259" key="21">
    <source>
        <dbReference type="Pfam" id="PF01207"/>
    </source>
</evidence>
<keyword evidence="8" id="KW-0520">NAD</keyword>
<keyword evidence="2" id="KW-0285">Flavoprotein</keyword>
<evidence type="ECO:0000256" key="1">
    <source>
        <dbReference type="ARBA" id="ARBA00001917"/>
    </source>
</evidence>
<comment type="catalytic activity">
    <reaction evidence="13">
        <text>5,6-dihydrouridine(20a) in tRNA + NAD(+) = uridine(20a) in tRNA + NADH + H(+)</text>
        <dbReference type="Rhea" id="RHEA:53348"/>
        <dbReference type="Rhea" id="RHEA-COMP:13535"/>
        <dbReference type="Rhea" id="RHEA-COMP:13536"/>
        <dbReference type="ChEBI" id="CHEBI:15378"/>
        <dbReference type="ChEBI" id="CHEBI:57540"/>
        <dbReference type="ChEBI" id="CHEBI:57945"/>
        <dbReference type="ChEBI" id="CHEBI:65315"/>
        <dbReference type="ChEBI" id="CHEBI:74443"/>
        <dbReference type="EC" id="1.3.1.90"/>
    </reaction>
    <physiologicalReaction direction="right-to-left" evidence="13">
        <dbReference type="Rhea" id="RHEA:53350"/>
    </physiologicalReaction>
</comment>
<name>A0A4S2MXK6_9PEZI</name>
<proteinExistence type="inferred from homology"/>
<evidence type="ECO:0000256" key="19">
    <source>
        <dbReference type="ARBA" id="ARBA00078338"/>
    </source>
</evidence>
<comment type="similarity">
    <text evidence="16">Belongs to the Dus family. Dus4 subfamily.</text>
</comment>
<evidence type="ECO:0000313" key="22">
    <source>
        <dbReference type="EMBL" id="TGZ81428.1"/>
    </source>
</evidence>
<comment type="catalytic activity">
    <reaction evidence="11">
        <text>a 5,6-dihydrouridine in mRNA + NADP(+) = a uridine in mRNA + NADPH + H(+)</text>
        <dbReference type="Rhea" id="RHEA:69855"/>
        <dbReference type="Rhea" id="RHEA-COMP:14658"/>
        <dbReference type="Rhea" id="RHEA-COMP:17789"/>
        <dbReference type="ChEBI" id="CHEBI:15378"/>
        <dbReference type="ChEBI" id="CHEBI:57783"/>
        <dbReference type="ChEBI" id="CHEBI:58349"/>
        <dbReference type="ChEBI" id="CHEBI:65315"/>
        <dbReference type="ChEBI" id="CHEBI:74443"/>
    </reaction>
    <physiologicalReaction direction="right-to-left" evidence="11">
        <dbReference type="Rhea" id="RHEA:69857"/>
    </physiologicalReaction>
</comment>
<evidence type="ECO:0000313" key="23">
    <source>
        <dbReference type="Proteomes" id="UP000298138"/>
    </source>
</evidence>
<sequence length="372" mass="41507">MPSASAATRTTLPELPPRNPAHHPLRLLEKARKDGKPLFVSAPMVRYSKLPFRALVRDYGVDVCYTPMILAKEFVRHQKARVADFSTSESDRPLVVQFAASMPTDFARAAEMVMPYCDGVNLNCGCPQSWAIQEGVGCAMMGKPEDVAAMVKAVKERCGKEFCVSVKIRVHRNIEETLRFVSLVEGAGVDYITVHGRTRSQRSSIPPNLDAIRAVKQHATVPVLANGDVFTLRDALHISSYTGVDGVMAARGLLTNPCLFAGFEKTPWGALERFLDYAFKMNVPFAVTVHHVGEMMEEMVTRKERARMVENCRNIVQLVEWLDERFVLKRKGEEGWSEGVDVPRKEVHKKAEVQEVPDVGNLTIQNDVVQVS</sequence>
<evidence type="ECO:0000256" key="18">
    <source>
        <dbReference type="ARBA" id="ARBA00071722"/>
    </source>
</evidence>
<evidence type="ECO:0000256" key="8">
    <source>
        <dbReference type="ARBA" id="ARBA00023027"/>
    </source>
</evidence>
<comment type="catalytic activity">
    <reaction evidence="10">
        <text>a 5,6-dihydrouridine in mRNA + NAD(+) = a uridine in mRNA + NADH + H(+)</text>
        <dbReference type="Rhea" id="RHEA:69851"/>
        <dbReference type="Rhea" id="RHEA-COMP:14658"/>
        <dbReference type="Rhea" id="RHEA-COMP:17789"/>
        <dbReference type="ChEBI" id="CHEBI:15378"/>
        <dbReference type="ChEBI" id="CHEBI:57540"/>
        <dbReference type="ChEBI" id="CHEBI:57945"/>
        <dbReference type="ChEBI" id="CHEBI:65315"/>
        <dbReference type="ChEBI" id="CHEBI:74443"/>
    </reaction>
    <physiologicalReaction direction="right-to-left" evidence="10">
        <dbReference type="Rhea" id="RHEA:69853"/>
    </physiologicalReaction>
</comment>
<dbReference type="GO" id="GO:0006397">
    <property type="term" value="P:mRNA processing"/>
    <property type="evidence" value="ECO:0007669"/>
    <property type="project" value="UniProtKB-KW"/>
</dbReference>
<keyword evidence="4" id="KW-0507">mRNA processing</keyword>
<evidence type="ECO:0000256" key="12">
    <source>
        <dbReference type="ARBA" id="ARBA00050434"/>
    </source>
</evidence>
<dbReference type="FunCoup" id="A0A4S2MXK6">
    <property type="interactions" value="154"/>
</dbReference>
<dbReference type="PANTHER" id="PTHR11082">
    <property type="entry name" value="TRNA-DIHYDROURIDINE SYNTHASE"/>
    <property type="match status" value="1"/>
</dbReference>
<comment type="function">
    <text evidence="9">Catalyzes the synthesis of dihydrouridine, a modified base found in the D-loop of most tRNAs. Specifically modifies U47 in cytoplasmic tRNAs. Catalyzes the synthesis of dihydrouridine in some mRNAs, thereby affecting their translation.</text>
</comment>
<dbReference type="InterPro" id="IPR035587">
    <property type="entry name" value="DUS-like_FMN-bd"/>
</dbReference>
<dbReference type="InterPro" id="IPR013785">
    <property type="entry name" value="Aldolase_TIM"/>
</dbReference>
<dbReference type="GO" id="GO:0050660">
    <property type="term" value="F:flavin adenine dinucleotide binding"/>
    <property type="evidence" value="ECO:0007669"/>
    <property type="project" value="InterPro"/>
</dbReference>
<dbReference type="CDD" id="cd02801">
    <property type="entry name" value="DUS_like_FMN"/>
    <property type="match status" value="1"/>
</dbReference>
<comment type="catalytic activity">
    <reaction evidence="12">
        <text>5,6-dihydrouridine(20b) in tRNA + NADP(+) = uridine(20b) in tRNA + NADPH + H(+)</text>
        <dbReference type="Rhea" id="RHEA:53356"/>
        <dbReference type="Rhea" id="RHEA-COMP:13537"/>
        <dbReference type="Rhea" id="RHEA-COMP:13538"/>
        <dbReference type="ChEBI" id="CHEBI:15378"/>
        <dbReference type="ChEBI" id="CHEBI:57783"/>
        <dbReference type="ChEBI" id="CHEBI:58349"/>
        <dbReference type="ChEBI" id="CHEBI:65315"/>
        <dbReference type="ChEBI" id="CHEBI:74443"/>
        <dbReference type="EC" id="1.3.1.90"/>
    </reaction>
    <physiologicalReaction direction="right-to-left" evidence="12">
        <dbReference type="Rhea" id="RHEA:53358"/>
    </physiologicalReaction>
</comment>
<gene>
    <name evidence="22" type="ORF">EX30DRAFT_330994</name>
</gene>
<feature type="compositionally biased region" description="Polar residues" evidence="20">
    <location>
        <begin position="1"/>
        <end position="11"/>
    </location>
</feature>
<dbReference type="STRING" id="341454.A0A4S2MXK6"/>
<evidence type="ECO:0000256" key="4">
    <source>
        <dbReference type="ARBA" id="ARBA00022664"/>
    </source>
</evidence>
<keyword evidence="23" id="KW-1185">Reference proteome</keyword>
<evidence type="ECO:0000256" key="16">
    <source>
        <dbReference type="ARBA" id="ARBA00060741"/>
    </source>
</evidence>
<evidence type="ECO:0000256" key="13">
    <source>
        <dbReference type="ARBA" id="ARBA00051779"/>
    </source>
</evidence>
<reference evidence="22 23" key="1">
    <citation type="submission" date="2019-04" db="EMBL/GenBank/DDBJ databases">
        <title>Comparative genomics and transcriptomics to analyze fruiting body development in filamentous ascomycetes.</title>
        <authorList>
            <consortium name="DOE Joint Genome Institute"/>
            <person name="Lutkenhaus R."/>
            <person name="Traeger S."/>
            <person name="Breuer J."/>
            <person name="Kuo A."/>
            <person name="Lipzen A."/>
            <person name="Pangilinan J."/>
            <person name="Dilworth D."/>
            <person name="Sandor L."/>
            <person name="Poggeler S."/>
            <person name="Barry K."/>
            <person name="Grigoriev I.V."/>
            <person name="Nowrousian M."/>
        </authorList>
    </citation>
    <scope>NUCLEOTIDE SEQUENCE [LARGE SCALE GENOMIC DNA]</scope>
    <source>
        <strain evidence="22 23">CBS 389.68</strain>
    </source>
</reference>
<dbReference type="Pfam" id="PF01207">
    <property type="entry name" value="Dus"/>
    <property type="match status" value="1"/>
</dbReference>
<feature type="region of interest" description="Disordered" evidence="20">
    <location>
        <begin position="1"/>
        <end position="22"/>
    </location>
</feature>
<dbReference type="GO" id="GO:0102267">
    <property type="term" value="F:tRNA-dihydrouridine20b synthase activity"/>
    <property type="evidence" value="ECO:0007669"/>
    <property type="project" value="UniProtKB-ARBA"/>
</dbReference>
<keyword evidence="5" id="KW-0819">tRNA processing</keyword>
<evidence type="ECO:0000256" key="9">
    <source>
        <dbReference type="ARBA" id="ARBA00045934"/>
    </source>
</evidence>
<keyword evidence="6" id="KW-0521">NADP</keyword>
<dbReference type="SUPFAM" id="SSF51395">
    <property type="entry name" value="FMN-linked oxidoreductases"/>
    <property type="match status" value="1"/>
</dbReference>
<dbReference type="Gene3D" id="3.20.20.70">
    <property type="entry name" value="Aldolase class I"/>
    <property type="match status" value="1"/>
</dbReference>
<evidence type="ECO:0000256" key="17">
    <source>
        <dbReference type="ARBA" id="ARBA00066483"/>
    </source>
</evidence>
<dbReference type="OrthoDB" id="9977870at2759"/>
<dbReference type="InParanoid" id="A0A4S2MXK6"/>
<dbReference type="EMBL" id="ML220119">
    <property type="protein sequence ID" value="TGZ81428.1"/>
    <property type="molecule type" value="Genomic_DNA"/>
</dbReference>
<evidence type="ECO:0000256" key="6">
    <source>
        <dbReference type="ARBA" id="ARBA00022857"/>
    </source>
</evidence>
<dbReference type="AlphaFoldDB" id="A0A4S2MXK6"/>
<comment type="cofactor">
    <cofactor evidence="1">
        <name>FMN</name>
        <dbReference type="ChEBI" id="CHEBI:58210"/>
    </cofactor>
</comment>
<evidence type="ECO:0000256" key="2">
    <source>
        <dbReference type="ARBA" id="ARBA00022630"/>
    </source>
</evidence>
<evidence type="ECO:0000256" key="15">
    <source>
        <dbReference type="ARBA" id="ARBA00052996"/>
    </source>
</evidence>
<accession>A0A4S2MXK6</accession>
<dbReference type="InterPro" id="IPR018517">
    <property type="entry name" value="tRNA_hU_synthase_CS"/>
</dbReference>
<evidence type="ECO:0000256" key="5">
    <source>
        <dbReference type="ARBA" id="ARBA00022694"/>
    </source>
</evidence>
<evidence type="ECO:0000256" key="11">
    <source>
        <dbReference type="ARBA" id="ARBA00049447"/>
    </source>
</evidence>
<evidence type="ECO:0000256" key="20">
    <source>
        <dbReference type="SAM" id="MobiDB-lite"/>
    </source>
</evidence>
<dbReference type="GO" id="GO:0106414">
    <property type="term" value="F:mRNA dihydrouridine synthase activity"/>
    <property type="evidence" value="ECO:0007669"/>
    <property type="project" value="RHEA"/>
</dbReference>
<comment type="catalytic activity">
    <reaction evidence="14">
        <text>5,6-dihydrouridine(20b) in tRNA + NAD(+) = uridine(20b) in tRNA + NADH + H(+)</text>
        <dbReference type="Rhea" id="RHEA:53352"/>
        <dbReference type="Rhea" id="RHEA-COMP:13537"/>
        <dbReference type="Rhea" id="RHEA-COMP:13538"/>
        <dbReference type="ChEBI" id="CHEBI:15378"/>
        <dbReference type="ChEBI" id="CHEBI:57540"/>
        <dbReference type="ChEBI" id="CHEBI:57945"/>
        <dbReference type="ChEBI" id="CHEBI:65315"/>
        <dbReference type="ChEBI" id="CHEBI:74443"/>
        <dbReference type="EC" id="1.3.1.90"/>
    </reaction>
    <physiologicalReaction direction="right-to-left" evidence="14">
        <dbReference type="Rhea" id="RHEA:53354"/>
    </physiologicalReaction>
</comment>
<evidence type="ECO:0000256" key="7">
    <source>
        <dbReference type="ARBA" id="ARBA00023002"/>
    </source>
</evidence>
<evidence type="ECO:0000256" key="14">
    <source>
        <dbReference type="ARBA" id="ARBA00051932"/>
    </source>
</evidence>
<feature type="domain" description="DUS-like FMN-binding" evidence="21">
    <location>
        <begin position="42"/>
        <end position="337"/>
    </location>
</feature>
<dbReference type="PROSITE" id="PS01136">
    <property type="entry name" value="UPF0034"/>
    <property type="match status" value="1"/>
</dbReference>
<dbReference type="FunFam" id="3.20.20.70:FF:000159">
    <property type="entry name" value="tRNA-dihydrouridine synthase 4"/>
    <property type="match status" value="1"/>
</dbReference>
<keyword evidence="7" id="KW-0560">Oxidoreductase</keyword>
<keyword evidence="3" id="KW-0288">FMN</keyword>
<evidence type="ECO:0000256" key="10">
    <source>
        <dbReference type="ARBA" id="ARBA00048342"/>
    </source>
</evidence>
<dbReference type="EC" id="1.3.1.90" evidence="17"/>
<dbReference type="Proteomes" id="UP000298138">
    <property type="component" value="Unassembled WGS sequence"/>
</dbReference>
<protein>
    <recommendedName>
        <fullName evidence="18">tRNA-dihydrouridine(20a/20b) synthase [NAD(P)+]</fullName>
        <ecNumber evidence="17">1.3.1.90</ecNumber>
    </recommendedName>
    <alternativeName>
        <fullName evidence="19">tRNA-dihydrouridine synthase 4</fullName>
    </alternativeName>
</protein>
<dbReference type="PANTHER" id="PTHR11082:SF31">
    <property type="entry name" value="TRNA-DIHYDROURIDINE(20A_20B) SYNTHASE [NAD(P)+]-LIKE"/>
    <property type="match status" value="1"/>
</dbReference>